<dbReference type="InterPro" id="IPR008906">
    <property type="entry name" value="HATC_C_dom"/>
</dbReference>
<dbReference type="SUPFAM" id="SSF53098">
    <property type="entry name" value="Ribonuclease H-like"/>
    <property type="match status" value="1"/>
</dbReference>
<sequence length="53" mass="5940">IAKDILSIPSILAKVERLFSSAKLIIPLVRNSLDMESIEARECIRSFRINGVI</sequence>
<protein>
    <recommendedName>
        <fullName evidence="1">HAT C-terminal dimerisation domain-containing protein</fullName>
    </recommendedName>
</protein>
<feature type="non-terminal residue" evidence="2">
    <location>
        <position position="1"/>
    </location>
</feature>
<dbReference type="InterPro" id="IPR012337">
    <property type="entry name" value="RNaseH-like_sf"/>
</dbReference>
<dbReference type="Pfam" id="PF05699">
    <property type="entry name" value="Dimer_Tnp_hAT"/>
    <property type="match status" value="1"/>
</dbReference>
<dbReference type="AlphaFoldDB" id="A0A2J6RUL1"/>
<keyword evidence="3" id="KW-1185">Reference proteome</keyword>
<dbReference type="Proteomes" id="UP000235786">
    <property type="component" value="Unassembled WGS sequence"/>
</dbReference>
<feature type="domain" description="HAT C-terminal dimerisation" evidence="1">
    <location>
        <begin position="1"/>
        <end position="46"/>
    </location>
</feature>
<dbReference type="GO" id="GO:0046983">
    <property type="term" value="F:protein dimerization activity"/>
    <property type="evidence" value="ECO:0007669"/>
    <property type="project" value="InterPro"/>
</dbReference>
<evidence type="ECO:0000259" key="1">
    <source>
        <dbReference type="Pfam" id="PF05699"/>
    </source>
</evidence>
<evidence type="ECO:0000313" key="2">
    <source>
        <dbReference type="EMBL" id="PMD42196.1"/>
    </source>
</evidence>
<name>A0A2J6RUL1_HYAVF</name>
<reference evidence="2 3" key="1">
    <citation type="submission" date="2016-04" db="EMBL/GenBank/DDBJ databases">
        <title>A degradative enzymes factory behind the ericoid mycorrhizal symbiosis.</title>
        <authorList>
            <consortium name="DOE Joint Genome Institute"/>
            <person name="Martino E."/>
            <person name="Morin E."/>
            <person name="Grelet G."/>
            <person name="Kuo A."/>
            <person name="Kohler A."/>
            <person name="Daghino S."/>
            <person name="Barry K."/>
            <person name="Choi C."/>
            <person name="Cichocki N."/>
            <person name="Clum A."/>
            <person name="Copeland A."/>
            <person name="Hainaut M."/>
            <person name="Haridas S."/>
            <person name="Labutti K."/>
            <person name="Lindquist E."/>
            <person name="Lipzen A."/>
            <person name="Khouja H.-R."/>
            <person name="Murat C."/>
            <person name="Ohm R."/>
            <person name="Olson A."/>
            <person name="Spatafora J."/>
            <person name="Veneault-Fourrey C."/>
            <person name="Henrissat B."/>
            <person name="Grigoriev I."/>
            <person name="Martin F."/>
            <person name="Perotto S."/>
        </authorList>
    </citation>
    <scope>NUCLEOTIDE SEQUENCE [LARGE SCALE GENOMIC DNA]</scope>
    <source>
        <strain evidence="2 3">F</strain>
    </source>
</reference>
<accession>A0A2J6RUL1</accession>
<evidence type="ECO:0000313" key="3">
    <source>
        <dbReference type="Proteomes" id="UP000235786"/>
    </source>
</evidence>
<organism evidence="2 3">
    <name type="scientific">Hyaloscypha variabilis (strain UAMH 11265 / GT02V1 / F)</name>
    <name type="common">Meliniomyces variabilis</name>
    <dbReference type="NCBI Taxonomy" id="1149755"/>
    <lineage>
        <taxon>Eukaryota</taxon>
        <taxon>Fungi</taxon>
        <taxon>Dikarya</taxon>
        <taxon>Ascomycota</taxon>
        <taxon>Pezizomycotina</taxon>
        <taxon>Leotiomycetes</taxon>
        <taxon>Helotiales</taxon>
        <taxon>Hyaloscyphaceae</taxon>
        <taxon>Hyaloscypha</taxon>
        <taxon>Hyaloscypha variabilis</taxon>
    </lineage>
</organism>
<dbReference type="EMBL" id="KZ613943">
    <property type="protein sequence ID" value="PMD42196.1"/>
    <property type="molecule type" value="Genomic_DNA"/>
</dbReference>
<gene>
    <name evidence="2" type="ORF">L207DRAFT_622131</name>
</gene>
<dbReference type="OrthoDB" id="3439855at2759"/>
<proteinExistence type="predicted"/>